<evidence type="ECO:0000256" key="1">
    <source>
        <dbReference type="SAM" id="SignalP"/>
    </source>
</evidence>
<name>A0AAW1QSY8_9CHLO</name>
<organism evidence="2 3">
    <name type="scientific">[Myrmecia] bisecta</name>
    <dbReference type="NCBI Taxonomy" id="41462"/>
    <lineage>
        <taxon>Eukaryota</taxon>
        <taxon>Viridiplantae</taxon>
        <taxon>Chlorophyta</taxon>
        <taxon>core chlorophytes</taxon>
        <taxon>Trebouxiophyceae</taxon>
        <taxon>Trebouxiales</taxon>
        <taxon>Trebouxiaceae</taxon>
        <taxon>Myrmecia</taxon>
    </lineage>
</organism>
<gene>
    <name evidence="2" type="ORF">WJX72_011495</name>
</gene>
<feature type="chain" id="PRO_5043587260" evidence="1">
    <location>
        <begin position="27"/>
        <end position="217"/>
    </location>
</feature>
<proteinExistence type="predicted"/>
<sequence>MCEKGRTKLALQATMVVLLGLQVVGGQRGLGSANVAISSRGPAPAPAPAPVPACTTAVVNDVAKQEGITASRLITICRTGFVPETVEDLVICDLAVTSGAIGDMGSADMLLQACSTGLSSFKDKNAGCGCPIYLAVLAPGPANSQLIDAQLNGSLQFPTACEQQQISSLYDLSANDITHTDANTEGLDDSIDPAAIPLIDANTAGISASADSANKNG</sequence>
<evidence type="ECO:0000313" key="2">
    <source>
        <dbReference type="EMBL" id="KAK9824584.1"/>
    </source>
</evidence>
<accession>A0AAW1QSY8</accession>
<comment type="caution">
    <text evidence="2">The sequence shown here is derived from an EMBL/GenBank/DDBJ whole genome shotgun (WGS) entry which is preliminary data.</text>
</comment>
<protein>
    <submittedName>
        <fullName evidence="2">Uncharacterized protein</fullName>
    </submittedName>
</protein>
<dbReference type="EMBL" id="JALJOR010000002">
    <property type="protein sequence ID" value="KAK9824584.1"/>
    <property type="molecule type" value="Genomic_DNA"/>
</dbReference>
<keyword evidence="3" id="KW-1185">Reference proteome</keyword>
<dbReference type="Proteomes" id="UP001489004">
    <property type="component" value="Unassembled WGS sequence"/>
</dbReference>
<reference evidence="2 3" key="1">
    <citation type="journal article" date="2024" name="Nat. Commun.">
        <title>Phylogenomics reveals the evolutionary origins of lichenization in chlorophyte algae.</title>
        <authorList>
            <person name="Puginier C."/>
            <person name="Libourel C."/>
            <person name="Otte J."/>
            <person name="Skaloud P."/>
            <person name="Haon M."/>
            <person name="Grisel S."/>
            <person name="Petersen M."/>
            <person name="Berrin J.G."/>
            <person name="Delaux P.M."/>
            <person name="Dal Grande F."/>
            <person name="Keller J."/>
        </authorList>
    </citation>
    <scope>NUCLEOTIDE SEQUENCE [LARGE SCALE GENOMIC DNA]</scope>
    <source>
        <strain evidence="2 3">SAG 2043</strain>
    </source>
</reference>
<keyword evidence="1" id="KW-0732">Signal</keyword>
<feature type="signal peptide" evidence="1">
    <location>
        <begin position="1"/>
        <end position="26"/>
    </location>
</feature>
<evidence type="ECO:0000313" key="3">
    <source>
        <dbReference type="Proteomes" id="UP001489004"/>
    </source>
</evidence>
<dbReference type="AlphaFoldDB" id="A0AAW1QSY8"/>